<keyword evidence="2" id="KW-0472">Membrane</keyword>
<accession>A0AAD7VWX9</accession>
<proteinExistence type="predicted"/>
<feature type="region of interest" description="Disordered" evidence="1">
    <location>
        <begin position="68"/>
        <end position="108"/>
    </location>
</feature>
<feature type="compositionally biased region" description="Basic and acidic residues" evidence="1">
    <location>
        <begin position="98"/>
        <end position="108"/>
    </location>
</feature>
<keyword evidence="4" id="KW-1185">Reference proteome</keyword>
<evidence type="ECO:0000313" key="3">
    <source>
        <dbReference type="EMBL" id="KAJ8104215.1"/>
    </source>
</evidence>
<dbReference type="GeneID" id="80879861"/>
<comment type="caution">
    <text evidence="3">The sequence shown here is derived from an EMBL/GenBank/DDBJ whole genome shotgun (WGS) entry which is preliminary data.</text>
</comment>
<evidence type="ECO:0000313" key="4">
    <source>
        <dbReference type="Proteomes" id="UP001217417"/>
    </source>
</evidence>
<feature type="transmembrane region" description="Helical" evidence="2">
    <location>
        <begin position="213"/>
        <end position="235"/>
    </location>
</feature>
<evidence type="ECO:0000256" key="2">
    <source>
        <dbReference type="SAM" id="Phobius"/>
    </source>
</evidence>
<feature type="compositionally biased region" description="Polar residues" evidence="1">
    <location>
        <begin position="71"/>
        <end position="85"/>
    </location>
</feature>
<feature type="transmembrane region" description="Helical" evidence="2">
    <location>
        <begin position="180"/>
        <end position="198"/>
    </location>
</feature>
<dbReference type="Proteomes" id="UP001217417">
    <property type="component" value="Unassembled WGS sequence"/>
</dbReference>
<keyword evidence="2" id="KW-0812">Transmembrane</keyword>
<dbReference type="EMBL" id="JARPMG010000001">
    <property type="protein sequence ID" value="KAJ8104215.1"/>
    <property type="molecule type" value="Genomic_DNA"/>
</dbReference>
<dbReference type="RefSeq" id="XP_056047665.1">
    <property type="nucleotide sequence ID" value="XM_056184695.1"/>
</dbReference>
<protein>
    <submittedName>
        <fullName evidence="3">Uncharacterized protein</fullName>
    </submittedName>
</protein>
<evidence type="ECO:0000256" key="1">
    <source>
        <dbReference type="SAM" id="MobiDB-lite"/>
    </source>
</evidence>
<gene>
    <name evidence="3" type="ORF">POJ06DRAFT_15498</name>
</gene>
<reference evidence="3" key="1">
    <citation type="submission" date="2023-03" db="EMBL/GenBank/DDBJ databases">
        <title>Near-Complete genome sequence of Lipomyces tetrasporous NRRL Y-64009, an oleaginous yeast capable of growing on lignocellulosic hydrolysates.</title>
        <authorList>
            <consortium name="Lawrence Berkeley National Laboratory"/>
            <person name="Jagtap S.S."/>
            <person name="Liu J.-J."/>
            <person name="Walukiewicz H.E."/>
            <person name="Pangilinan J."/>
            <person name="Lipzen A."/>
            <person name="Ahrendt S."/>
            <person name="Koriabine M."/>
            <person name="Cobaugh K."/>
            <person name="Salamov A."/>
            <person name="Yoshinaga Y."/>
            <person name="Ng V."/>
            <person name="Daum C."/>
            <person name="Grigoriev I.V."/>
            <person name="Slininger P.J."/>
            <person name="Dien B.S."/>
            <person name="Jin Y.-S."/>
            <person name="Rao C.V."/>
        </authorList>
    </citation>
    <scope>NUCLEOTIDE SEQUENCE</scope>
    <source>
        <strain evidence="3">NRRL Y-64009</strain>
    </source>
</reference>
<keyword evidence="2" id="KW-1133">Transmembrane helix</keyword>
<dbReference type="AlphaFoldDB" id="A0AAD7VWX9"/>
<sequence length="246" mass="28497">MSNRARGSLRNRPDIHWTGLVRYTSIYQRTTSSHYDFFWKPETWKVWIGLRDLDRTMSWPQRPAKLFLSPTPRSRSAIATQQVSHATDKRNRQISQESAEKQGDINDTRSRVPCLDQARWAYSRNCEDYFHMPHSTCPSPTARTAASRLPLPAAKTDFRSFCQEVVREAMSHLPSRPMPLLITVVVDFGIIYGGWTVLRRYVPFFAEICRDRWAEWACWAGAYLLGCAIGFAYAVSRIWSERVSVE</sequence>
<name>A0AAD7VWX9_9ASCO</name>
<organism evidence="3 4">
    <name type="scientific">Lipomyces tetrasporus</name>
    <dbReference type="NCBI Taxonomy" id="54092"/>
    <lineage>
        <taxon>Eukaryota</taxon>
        <taxon>Fungi</taxon>
        <taxon>Dikarya</taxon>
        <taxon>Ascomycota</taxon>
        <taxon>Saccharomycotina</taxon>
        <taxon>Lipomycetes</taxon>
        <taxon>Lipomycetales</taxon>
        <taxon>Lipomycetaceae</taxon>
        <taxon>Lipomyces</taxon>
    </lineage>
</organism>